<feature type="domain" description="PIN" evidence="2">
    <location>
        <begin position="877"/>
        <end position="1037"/>
    </location>
</feature>
<dbReference type="InterPro" id="IPR045153">
    <property type="entry name" value="Est1/Ebs1-like"/>
</dbReference>
<keyword evidence="4" id="KW-1185">Reference proteome</keyword>
<dbReference type="Gene3D" id="3.40.50.1010">
    <property type="entry name" value="5'-nuclease"/>
    <property type="match status" value="1"/>
</dbReference>
<feature type="compositionally biased region" description="Basic residues" evidence="1">
    <location>
        <begin position="64"/>
        <end position="73"/>
    </location>
</feature>
<dbReference type="InterPro" id="IPR011990">
    <property type="entry name" value="TPR-like_helical_dom_sf"/>
</dbReference>
<feature type="region of interest" description="Disordered" evidence="1">
    <location>
        <begin position="842"/>
        <end position="863"/>
    </location>
</feature>
<dbReference type="GO" id="GO:0070034">
    <property type="term" value="F:telomerase RNA binding"/>
    <property type="evidence" value="ECO:0007669"/>
    <property type="project" value="TreeGrafter"/>
</dbReference>
<feature type="compositionally biased region" description="Low complexity" evidence="1">
    <location>
        <begin position="79"/>
        <end position="90"/>
    </location>
</feature>
<dbReference type="SUPFAM" id="SSF88723">
    <property type="entry name" value="PIN domain-like"/>
    <property type="match status" value="1"/>
</dbReference>
<dbReference type="InterPro" id="IPR018834">
    <property type="entry name" value="DNA/RNA-bd_Est1-type"/>
</dbReference>
<evidence type="ECO:0000256" key="1">
    <source>
        <dbReference type="SAM" id="MobiDB-lite"/>
    </source>
</evidence>
<dbReference type="SUPFAM" id="SSF48452">
    <property type="entry name" value="TPR-like"/>
    <property type="match status" value="1"/>
</dbReference>
<dbReference type="GO" id="GO:0000184">
    <property type="term" value="P:nuclear-transcribed mRNA catabolic process, nonsense-mediated decay"/>
    <property type="evidence" value="ECO:0007669"/>
    <property type="project" value="TreeGrafter"/>
</dbReference>
<name>A0A9W8A5S8_9FUNG</name>
<organism evidence="3 4">
    <name type="scientific">Mycoemilia scoparia</name>
    <dbReference type="NCBI Taxonomy" id="417184"/>
    <lineage>
        <taxon>Eukaryota</taxon>
        <taxon>Fungi</taxon>
        <taxon>Fungi incertae sedis</taxon>
        <taxon>Zoopagomycota</taxon>
        <taxon>Kickxellomycotina</taxon>
        <taxon>Kickxellomycetes</taxon>
        <taxon>Kickxellales</taxon>
        <taxon>Kickxellaceae</taxon>
        <taxon>Mycoemilia</taxon>
    </lineage>
</organism>
<dbReference type="OrthoDB" id="2017974at2759"/>
<evidence type="ECO:0000259" key="2">
    <source>
        <dbReference type="SMART" id="SM00670"/>
    </source>
</evidence>
<dbReference type="GO" id="GO:0004540">
    <property type="term" value="F:RNA nuclease activity"/>
    <property type="evidence" value="ECO:0007669"/>
    <property type="project" value="UniProtKB-ARBA"/>
</dbReference>
<dbReference type="Pfam" id="PF10373">
    <property type="entry name" value="EST1_DNA_bind"/>
    <property type="match status" value="1"/>
</dbReference>
<sequence length="1059" mass="119974">MVHFMAAETELHKSKPSDAPQPPTRNIPKKSSNASINQDSKTKQINNGGILRISLDFPETDKKSSRRKPRNKKHKDDGGSSVSSKPSNKSTKQRKNKPNRPKQQNGKKPLKSSDAVDAKSHSENTEIQIDPHLQLYKEISTMIANAKDIPPYPSGGFSKKLFKDDNNRKRVILASANECSSKDSLRDRALEKARAYWKRWADILYLNFEKSKAIIQPGQNVVDKIELLSKLWRGICYPMVEQLRSSFKEIDDTISKKSTIKNKKLMTSLNDERHCSSTFFSEIIGNIMKEFKEICGLYLAEKPVDNNTDNWDPSVVARCSEYLGNLYRYLWQYKTAISNDTCDLESGSTCLKSSAGWYIAACMMCPNSGRLYHNCAMVFAPNNITLAAYYECRALLATNPFDQANESIWRYLESGFSKCSDVLNRDVWMWATSLDKKSSKRHKYLKFKIPKNGPESLSAVALASPKALSRYMSLAYLHMHRTLFTKIDIDVVGSWVQHVYIPILWKHLESTLPQLIDSDLYSDTIDSYSHSHVLKMEMEGVRLAITDLTALLVYGRNKQHGVNSESNHIAPNLPVQSLFALECIIEIFFACVEFLTNGYNIHSPQHTPNTGGSLIALGYINTILAFITSNLPLAFDSNPNLHKDQNVSEPLETALCLHLCHAVNKSMRLVHLATLYKHYIGEISINGAADSSTEEPIDEVLPEDIEMRGIKFIYISTDNKPAKPIKSIEDLLYRRKIRFNVLFEKCISNGMFILDNIQPPDRDLQNTANYAYDVNSVVNVDDDDDDGNAQCQPNRLAVTDAQDKDVLGKEMSRMTLISNSEIEKGISQLKLQRENLQSLVEFRKTSSPNKPRSKKKKKQKQTEIERLHHYNLDKEKTCIVFDTSCFISHLPSIQRAYEKFGWSLLVPLLVITELDGLKNSTTPKGQCAQAAVLFIEESIEQWTRPIFSLATDGQSGVYSRSVPSVRALTSMGEIHRNLKFRSEMNALYGTEFLTPDDLILESCLQYNNKNMCELAGLNHGALPPPVVLVTNDRNMRIKAKTRGILCLDIEEWLPLYNTR</sequence>
<dbReference type="InterPro" id="IPR029060">
    <property type="entry name" value="PIN-like_dom_sf"/>
</dbReference>
<dbReference type="PANTHER" id="PTHR15696:SF0">
    <property type="entry name" value="TELOMERASE-BINDING PROTEIN EST1A"/>
    <property type="match status" value="1"/>
</dbReference>
<feature type="compositionally biased region" description="Basic residues" evidence="1">
    <location>
        <begin position="91"/>
        <end position="100"/>
    </location>
</feature>
<dbReference type="EMBL" id="JANBPU010000008">
    <property type="protein sequence ID" value="KAJ1920939.1"/>
    <property type="molecule type" value="Genomic_DNA"/>
</dbReference>
<dbReference type="Pfam" id="PF13638">
    <property type="entry name" value="PIN_4"/>
    <property type="match status" value="1"/>
</dbReference>
<dbReference type="PANTHER" id="PTHR15696">
    <property type="entry name" value="SMG-7 SUPPRESSOR WITH MORPHOLOGICAL EFFECT ON GENITALIA PROTEIN 7"/>
    <property type="match status" value="1"/>
</dbReference>
<dbReference type="Proteomes" id="UP001150538">
    <property type="component" value="Unassembled WGS sequence"/>
</dbReference>
<dbReference type="GO" id="GO:0005697">
    <property type="term" value="C:telomerase holoenzyme complex"/>
    <property type="evidence" value="ECO:0007669"/>
    <property type="project" value="TreeGrafter"/>
</dbReference>
<feature type="region of interest" description="Disordered" evidence="1">
    <location>
        <begin position="1"/>
        <end position="129"/>
    </location>
</feature>
<dbReference type="InterPro" id="IPR002716">
    <property type="entry name" value="PIN_dom"/>
</dbReference>
<dbReference type="SMART" id="SM00670">
    <property type="entry name" value="PINc"/>
    <property type="match status" value="1"/>
</dbReference>
<comment type="caution">
    <text evidence="3">The sequence shown here is derived from an EMBL/GenBank/DDBJ whole genome shotgun (WGS) entry which is preliminary data.</text>
</comment>
<feature type="compositionally biased region" description="Polar residues" evidence="1">
    <location>
        <begin position="29"/>
        <end position="47"/>
    </location>
</feature>
<dbReference type="GO" id="GO:0042162">
    <property type="term" value="F:telomeric DNA binding"/>
    <property type="evidence" value="ECO:0007669"/>
    <property type="project" value="TreeGrafter"/>
</dbReference>
<dbReference type="Gene3D" id="1.25.40.10">
    <property type="entry name" value="Tetratricopeptide repeat domain"/>
    <property type="match status" value="1"/>
</dbReference>
<accession>A0A9W8A5S8</accession>
<evidence type="ECO:0000313" key="4">
    <source>
        <dbReference type="Proteomes" id="UP001150538"/>
    </source>
</evidence>
<proteinExistence type="predicted"/>
<dbReference type="AlphaFoldDB" id="A0A9W8A5S8"/>
<reference evidence="3" key="1">
    <citation type="submission" date="2022-07" db="EMBL/GenBank/DDBJ databases">
        <title>Phylogenomic reconstructions and comparative analyses of Kickxellomycotina fungi.</title>
        <authorList>
            <person name="Reynolds N.K."/>
            <person name="Stajich J.E."/>
            <person name="Barry K."/>
            <person name="Grigoriev I.V."/>
            <person name="Crous P."/>
            <person name="Smith M.E."/>
        </authorList>
    </citation>
    <scope>NUCLEOTIDE SEQUENCE</scope>
    <source>
        <strain evidence="3">NBRC 100468</strain>
    </source>
</reference>
<dbReference type="CDD" id="cd09880">
    <property type="entry name" value="PIN_Smg5-6-like"/>
    <property type="match status" value="1"/>
</dbReference>
<evidence type="ECO:0000313" key="3">
    <source>
        <dbReference type="EMBL" id="KAJ1920939.1"/>
    </source>
</evidence>
<protein>
    <recommendedName>
        <fullName evidence="2">PIN domain-containing protein</fullName>
    </recommendedName>
</protein>
<gene>
    <name evidence="3" type="ORF">H4219_000992</name>
</gene>
<feature type="compositionally biased region" description="Basic and acidic residues" evidence="1">
    <location>
        <begin position="114"/>
        <end position="124"/>
    </location>
</feature>